<name>F0JJM9_9BACT</name>
<dbReference type="PANTHER" id="PTHR31240:SF0">
    <property type="entry name" value="MATERNAL EFFECT EMBRYO ARREST 18"/>
    <property type="match status" value="1"/>
</dbReference>
<dbReference type="InterPro" id="IPR002882">
    <property type="entry name" value="CofD"/>
</dbReference>
<dbReference type="eggNOG" id="COG0391">
    <property type="taxonomic scope" value="Bacteria"/>
</dbReference>
<dbReference type="Pfam" id="PF01933">
    <property type="entry name" value="CofD"/>
    <property type="match status" value="1"/>
</dbReference>
<dbReference type="InterPro" id="IPR027591">
    <property type="entry name" value="CofD-rel_GAK"/>
</dbReference>
<evidence type="ECO:0000313" key="2">
    <source>
        <dbReference type="Proteomes" id="UP000007845"/>
    </source>
</evidence>
<proteinExistence type="predicted"/>
<dbReference type="CDD" id="cd07187">
    <property type="entry name" value="YvcK_like"/>
    <property type="match status" value="1"/>
</dbReference>
<keyword evidence="2" id="KW-1185">Reference proteome</keyword>
<sequence>MRIRVTRDVTIPDPRKLEQFRRAPELGPSVLFFSGGSALRDTSRELIRYTHNSIHLITPFDSGGSSAVIRKAFGMPAVGDIRNRLMALADQSVQGNPEIYNLFTHRLPKDGERDALRADLDAMAAGAHPLVRRIPDPMRKLIRNHFYEFLERMPEDFDLRGASIGNLVLTAGYLSNRRQLDPVIYLFSKLVQVCGVVRPTVNQDLHLAVRLADGETIVGQHRITGKESAPLASPIEDIWLTRSPDDREPVRTAIRKKVREWIGKADLICYPPGSFYSSVVANLLVDGVGRAVAANTCPKVFVPSTGADPETPGVSVAERADILCRHLRADVEAHDGDGGGTGDGEVLGYVLVDSKNGRYAGGIDRKRIEERGFTVIDGPLVTARSAPHLDGRVLSEFLLSLC</sequence>
<dbReference type="GO" id="GO:0043743">
    <property type="term" value="F:LPPG:FO 2-phospho-L-lactate transferase activity"/>
    <property type="evidence" value="ECO:0007669"/>
    <property type="project" value="InterPro"/>
</dbReference>
<dbReference type="HOGENOM" id="CLU_044041_0_1_7"/>
<evidence type="ECO:0008006" key="3">
    <source>
        <dbReference type="Google" id="ProtNLM"/>
    </source>
</evidence>
<protein>
    <recommendedName>
        <fullName evidence="3">GAK system CofD-like protein</fullName>
    </recommendedName>
</protein>
<reference evidence="1 2" key="1">
    <citation type="journal article" date="2011" name="J. Bacteriol.">
        <title>Genome sequence of the mercury-methylating strain Desulfovibrio desulfuricans ND132.</title>
        <authorList>
            <person name="Brown S.D."/>
            <person name="Gilmour C.C."/>
            <person name="Kucken A.M."/>
            <person name="Wall J.D."/>
            <person name="Elias D.A."/>
            <person name="Brandt C.C."/>
            <person name="Podar M."/>
            <person name="Chertkov O."/>
            <person name="Held B."/>
            <person name="Bruce D.C."/>
            <person name="Detter J.C."/>
            <person name="Tapia R."/>
            <person name="Han C.S."/>
            <person name="Goodwin L.A."/>
            <person name="Cheng J.F."/>
            <person name="Pitluck S."/>
            <person name="Woyke T."/>
            <person name="Mikhailova N."/>
            <person name="Ivanova N.N."/>
            <person name="Han J."/>
            <person name="Lucas S."/>
            <person name="Lapidus A.L."/>
            <person name="Land M.L."/>
            <person name="Hauser L.J."/>
            <person name="Palumbo A.V."/>
        </authorList>
    </citation>
    <scope>NUCLEOTIDE SEQUENCE [LARGE SCALE GENOMIC DNA]</scope>
    <source>
        <strain evidence="1 2">ND132</strain>
    </source>
</reference>
<gene>
    <name evidence="1" type="ORF">DND132_2925</name>
</gene>
<dbReference type="InterPro" id="IPR038136">
    <property type="entry name" value="CofD-like_dom_sf"/>
</dbReference>
<dbReference type="AlphaFoldDB" id="F0JJM9"/>
<dbReference type="STRING" id="641491.DND132_2925"/>
<dbReference type="Proteomes" id="UP000007845">
    <property type="component" value="Chromosome"/>
</dbReference>
<dbReference type="PANTHER" id="PTHR31240">
    <property type="entry name" value="MATERNAL EFFECT EMBRYO ARREST 18"/>
    <property type="match status" value="1"/>
</dbReference>
<dbReference type="RefSeq" id="WP_014323552.1">
    <property type="nucleotide sequence ID" value="NC_016803.1"/>
</dbReference>
<dbReference type="OrthoDB" id="5413830at2"/>
<dbReference type="Gene3D" id="3.40.50.10680">
    <property type="entry name" value="CofD-like domains"/>
    <property type="match status" value="1"/>
</dbReference>
<dbReference type="KEGG" id="ddn:DND132_2925"/>
<organism evidence="1 2">
    <name type="scientific">Pseudodesulfovibrio mercurii</name>
    <dbReference type="NCBI Taxonomy" id="641491"/>
    <lineage>
        <taxon>Bacteria</taxon>
        <taxon>Pseudomonadati</taxon>
        <taxon>Thermodesulfobacteriota</taxon>
        <taxon>Desulfovibrionia</taxon>
        <taxon>Desulfovibrionales</taxon>
        <taxon>Desulfovibrionaceae</taxon>
    </lineage>
</organism>
<accession>F0JJM9</accession>
<dbReference type="SUPFAM" id="SSF142338">
    <property type="entry name" value="CofD-like"/>
    <property type="match status" value="1"/>
</dbReference>
<dbReference type="NCBIfam" id="TIGR04357">
    <property type="entry name" value="CofD_rel_GAK"/>
    <property type="match status" value="1"/>
</dbReference>
<dbReference type="EMBL" id="CP003220">
    <property type="protein sequence ID" value="EGB16128.1"/>
    <property type="molecule type" value="Genomic_DNA"/>
</dbReference>
<evidence type="ECO:0000313" key="1">
    <source>
        <dbReference type="EMBL" id="EGB16128.1"/>
    </source>
</evidence>